<dbReference type="PANTHER" id="PTHR38445">
    <property type="entry name" value="HTH-TYPE TRANSCRIPTIONAL REPRESSOR YTRA"/>
    <property type="match status" value="1"/>
</dbReference>
<evidence type="ECO:0000313" key="6">
    <source>
        <dbReference type="Proteomes" id="UP000069771"/>
    </source>
</evidence>
<organism evidence="5 6">
    <name type="scientific">Faecalibaculum rodentium</name>
    <dbReference type="NCBI Taxonomy" id="1702221"/>
    <lineage>
        <taxon>Bacteria</taxon>
        <taxon>Bacillati</taxon>
        <taxon>Bacillota</taxon>
        <taxon>Erysipelotrichia</taxon>
        <taxon>Erysipelotrichales</taxon>
        <taxon>Erysipelotrichaceae</taxon>
        <taxon>Faecalibaculum</taxon>
    </lineage>
</organism>
<dbReference type="KEGG" id="fro:AALO17_02960"/>
<reference evidence="5 6" key="1">
    <citation type="journal article" date="2016" name="Gut Pathog.">
        <title>Whole genome sequencing of "Faecalibaculum rodentium" ALO17, isolated from C57BL/6J laboratory mouse feces.</title>
        <authorList>
            <person name="Lim S."/>
            <person name="Chang D.H."/>
            <person name="Ahn S."/>
            <person name="Kim B.C."/>
        </authorList>
    </citation>
    <scope>NUCLEOTIDE SEQUENCE [LARGE SCALE GENOMIC DNA]</scope>
    <source>
        <strain evidence="5 6">Alo17</strain>
    </source>
</reference>
<gene>
    <name evidence="5" type="ORF">AALO17_02960</name>
</gene>
<dbReference type="PROSITE" id="PS50949">
    <property type="entry name" value="HTH_GNTR"/>
    <property type="match status" value="1"/>
</dbReference>
<dbReference type="CDD" id="cd07377">
    <property type="entry name" value="WHTH_GntR"/>
    <property type="match status" value="1"/>
</dbReference>
<dbReference type="EMBL" id="CP011391">
    <property type="protein sequence ID" value="AMK53430.1"/>
    <property type="molecule type" value="Genomic_DNA"/>
</dbReference>
<dbReference type="InterPro" id="IPR036390">
    <property type="entry name" value="WH_DNA-bd_sf"/>
</dbReference>
<dbReference type="RefSeq" id="WP_067554533.1">
    <property type="nucleotide sequence ID" value="NZ_CP011391.1"/>
</dbReference>
<protein>
    <recommendedName>
        <fullName evidence="4">HTH gntR-type domain-containing protein</fullName>
    </recommendedName>
</protein>
<dbReference type="InterPro" id="IPR000524">
    <property type="entry name" value="Tscrpt_reg_HTH_GntR"/>
</dbReference>
<name>A0A140DS03_9FIRM</name>
<evidence type="ECO:0000313" key="5">
    <source>
        <dbReference type="EMBL" id="AMK53430.1"/>
    </source>
</evidence>
<dbReference type="InterPro" id="IPR036388">
    <property type="entry name" value="WH-like_DNA-bd_sf"/>
</dbReference>
<dbReference type="SUPFAM" id="SSF46785">
    <property type="entry name" value="Winged helix' DNA-binding domain"/>
    <property type="match status" value="1"/>
</dbReference>
<dbReference type="Gene3D" id="1.10.10.10">
    <property type="entry name" value="Winged helix-like DNA-binding domain superfamily/Winged helix DNA-binding domain"/>
    <property type="match status" value="1"/>
</dbReference>
<dbReference type="GeneID" id="78479269"/>
<feature type="domain" description="HTH gntR-type" evidence="4">
    <location>
        <begin position="13"/>
        <end position="81"/>
    </location>
</feature>
<keyword evidence="6" id="KW-1185">Reference proteome</keyword>
<evidence type="ECO:0000256" key="1">
    <source>
        <dbReference type="ARBA" id="ARBA00023015"/>
    </source>
</evidence>
<keyword evidence="2" id="KW-0238">DNA-binding</keyword>
<keyword evidence="3" id="KW-0804">Transcription</keyword>
<keyword evidence="1" id="KW-0805">Transcription regulation</keyword>
<evidence type="ECO:0000256" key="3">
    <source>
        <dbReference type="ARBA" id="ARBA00023163"/>
    </source>
</evidence>
<accession>A0A140DS03</accession>
<evidence type="ECO:0000256" key="2">
    <source>
        <dbReference type="ARBA" id="ARBA00023125"/>
    </source>
</evidence>
<sequence>MELEIILKPGGDTPIYEQIEEQIRAGVISGSLAANTPIPSIRALAKALRVSVITVQKAYDNLKHQGYIETVVGRGTVIAQVSQEMLRETKQKELDDLLEQACRLSRQCGLSLEELTAALETIYKEN</sequence>
<dbReference type="AlphaFoldDB" id="A0A140DS03"/>
<dbReference type="PANTHER" id="PTHR38445:SF7">
    <property type="entry name" value="GNTR-FAMILY TRANSCRIPTIONAL REGULATOR"/>
    <property type="match status" value="1"/>
</dbReference>
<dbReference type="GO" id="GO:0003677">
    <property type="term" value="F:DNA binding"/>
    <property type="evidence" value="ECO:0007669"/>
    <property type="project" value="UniProtKB-KW"/>
</dbReference>
<dbReference type="Pfam" id="PF00392">
    <property type="entry name" value="GntR"/>
    <property type="match status" value="1"/>
</dbReference>
<evidence type="ECO:0000259" key="4">
    <source>
        <dbReference type="PROSITE" id="PS50949"/>
    </source>
</evidence>
<proteinExistence type="predicted"/>
<dbReference type="Proteomes" id="UP000069771">
    <property type="component" value="Chromosome"/>
</dbReference>
<dbReference type="SMART" id="SM00345">
    <property type="entry name" value="HTH_GNTR"/>
    <property type="match status" value="1"/>
</dbReference>
<dbReference type="GO" id="GO:0003700">
    <property type="term" value="F:DNA-binding transcription factor activity"/>
    <property type="evidence" value="ECO:0007669"/>
    <property type="project" value="InterPro"/>
</dbReference>
<dbReference type="STRING" id="1702221.AALO17_02960"/>
<dbReference type="OrthoDB" id="9801546at2"/>